<name>A0AAD4J667_PERFH</name>
<evidence type="ECO:0000313" key="2">
    <source>
        <dbReference type="EMBL" id="KAH6827953.1"/>
    </source>
</evidence>
<evidence type="ECO:0000259" key="1">
    <source>
        <dbReference type="PROSITE" id="PS51934"/>
    </source>
</evidence>
<feature type="domain" description="LRAT" evidence="1">
    <location>
        <begin position="1"/>
        <end position="137"/>
    </location>
</feature>
<organism evidence="2 3">
    <name type="scientific">Perilla frutescens var. hirtella</name>
    <name type="common">Perilla citriodora</name>
    <name type="synonym">Perilla setoyensis</name>
    <dbReference type="NCBI Taxonomy" id="608512"/>
    <lineage>
        <taxon>Eukaryota</taxon>
        <taxon>Viridiplantae</taxon>
        <taxon>Streptophyta</taxon>
        <taxon>Embryophyta</taxon>
        <taxon>Tracheophyta</taxon>
        <taxon>Spermatophyta</taxon>
        <taxon>Magnoliopsida</taxon>
        <taxon>eudicotyledons</taxon>
        <taxon>Gunneridae</taxon>
        <taxon>Pentapetalae</taxon>
        <taxon>asterids</taxon>
        <taxon>lamiids</taxon>
        <taxon>Lamiales</taxon>
        <taxon>Lamiaceae</taxon>
        <taxon>Nepetoideae</taxon>
        <taxon>Elsholtzieae</taxon>
        <taxon>Perilla</taxon>
    </lineage>
</organism>
<protein>
    <submittedName>
        <fullName evidence="2">NC domain-containing protein-like protein</fullName>
    </submittedName>
</protein>
<dbReference type="AlphaFoldDB" id="A0AAD4J667"/>
<dbReference type="Gene3D" id="3.90.1720.10">
    <property type="entry name" value="endopeptidase domain like (from Nostoc punctiforme)"/>
    <property type="match status" value="1"/>
</dbReference>
<dbReference type="Pfam" id="PF04970">
    <property type="entry name" value="LRAT"/>
    <property type="match status" value="1"/>
</dbReference>
<proteinExistence type="predicted"/>
<gene>
    <name evidence="2" type="ORF">C2S53_014772</name>
</gene>
<accession>A0AAD4J667</accession>
<dbReference type="PROSITE" id="PS51934">
    <property type="entry name" value="LRAT"/>
    <property type="match status" value="1"/>
</dbReference>
<dbReference type="InterPro" id="IPR007053">
    <property type="entry name" value="LRAT_dom"/>
</dbReference>
<dbReference type="PANTHER" id="PTHR46137:SF2">
    <property type="entry name" value="OS09G0526800 PROTEIN"/>
    <property type="match status" value="1"/>
</dbReference>
<comment type="caution">
    <text evidence="2">The sequence shown here is derived from an EMBL/GenBank/DDBJ whole genome shotgun (WGS) entry which is preliminary data.</text>
</comment>
<reference evidence="2 3" key="1">
    <citation type="journal article" date="2021" name="Nat. Commun.">
        <title>Incipient diploidization of the medicinal plant Perilla within 10,000 years.</title>
        <authorList>
            <person name="Zhang Y."/>
            <person name="Shen Q."/>
            <person name="Leng L."/>
            <person name="Zhang D."/>
            <person name="Chen S."/>
            <person name="Shi Y."/>
            <person name="Ning Z."/>
            <person name="Chen S."/>
        </authorList>
    </citation>
    <scope>NUCLEOTIDE SEQUENCE [LARGE SCALE GENOMIC DNA]</scope>
    <source>
        <strain evidence="3">cv. PC099</strain>
    </source>
</reference>
<dbReference type="EMBL" id="SDAM02000133">
    <property type="protein sequence ID" value="KAH6827953.1"/>
    <property type="molecule type" value="Genomic_DNA"/>
</dbReference>
<sequence length="165" mass="17543">MGEDKVIHFTEHKNPTCSASSKFNNFASSVPKAPTICSSCEALGLGNNHSCGVIISCLNCFLGKGSLCRFAYGVSTMAFVFKLRGGTCNTAESDSAYAVMKRALYLLQNGFGEYDVLTNNCEDFASFCKTGAVCNREPFAGFCQVSSVLGVAAASIFSFSNRRGA</sequence>
<dbReference type="Proteomes" id="UP001190926">
    <property type="component" value="Unassembled WGS sequence"/>
</dbReference>
<dbReference type="PANTHER" id="PTHR46137">
    <property type="entry name" value="OS05G0310600 PROTEIN"/>
    <property type="match status" value="1"/>
</dbReference>
<evidence type="ECO:0000313" key="3">
    <source>
        <dbReference type="Proteomes" id="UP001190926"/>
    </source>
</evidence>
<keyword evidence="3" id="KW-1185">Reference proteome</keyword>